<dbReference type="KEGG" id="plan:A1s21148_00305"/>
<dbReference type="EMBL" id="CP016769">
    <property type="protein sequence ID" value="ASY11288.1"/>
    <property type="molecule type" value="Genomic_DNA"/>
</dbReference>
<evidence type="ECO:0000259" key="1">
    <source>
        <dbReference type="Pfam" id="PF05523"/>
    </source>
</evidence>
<evidence type="ECO:0000313" key="3">
    <source>
        <dbReference type="Proteomes" id="UP000217144"/>
    </source>
</evidence>
<gene>
    <name evidence="2" type="ORF">A1s21148_00305</name>
</gene>
<dbReference type="InterPro" id="IPR014710">
    <property type="entry name" value="RmlC-like_jellyroll"/>
</dbReference>
<dbReference type="Gene3D" id="2.60.120.10">
    <property type="entry name" value="Jelly Rolls"/>
    <property type="match status" value="1"/>
</dbReference>
<proteinExistence type="predicted"/>
<feature type="domain" description="Sugar 3,4-ketoisomerase QdtA cupin" evidence="1">
    <location>
        <begin position="3"/>
        <end position="126"/>
    </location>
</feature>
<dbReference type="InterPro" id="IPR008894">
    <property type="entry name" value="QdtA_cupin_dom"/>
</dbReference>
<dbReference type="Pfam" id="PF05523">
    <property type="entry name" value="FdtA"/>
    <property type="match status" value="1"/>
</dbReference>
<dbReference type="SUPFAM" id="SSF51182">
    <property type="entry name" value="RmlC-like cupins"/>
    <property type="match status" value="1"/>
</dbReference>
<reference evidence="2 3" key="1">
    <citation type="submission" date="2016-07" db="EMBL/GenBank/DDBJ databases">
        <title>High microdiversification within the ubiquitous acI lineage of Actinobacteria.</title>
        <authorList>
            <person name="Neuenschwander S.M."/>
            <person name="Salcher M."/>
            <person name="Ghai R."/>
            <person name="Pernthaler J."/>
        </authorList>
    </citation>
    <scope>NUCLEOTIDE SEQUENCE [LARGE SCALE GENOMIC DNA]</scope>
    <source>
        <strain evidence="2">MMS-21-148</strain>
    </source>
</reference>
<dbReference type="InterPro" id="IPR011051">
    <property type="entry name" value="RmlC_Cupin_sf"/>
</dbReference>
<dbReference type="CDD" id="cd20292">
    <property type="entry name" value="cupin_QdtA-like"/>
    <property type="match status" value="1"/>
</dbReference>
<evidence type="ECO:0000313" key="2">
    <source>
        <dbReference type="EMBL" id="ASY11288.1"/>
    </source>
</evidence>
<protein>
    <submittedName>
        <fullName evidence="2">Dtdp-6-deoxy-3,4-keto-hexulose</fullName>
    </submittedName>
</protein>
<sequence length="131" mass="14943">MNDVLLQDLDVISDDRGQLTVIEIQKTFKILLSRVFFIQTDGLTTRGGHAHRLCNQIFICNSGSVNVLCSDSKEITNYYLQDSTFALFVPKGIWVELEFQSPALITVLCDQPYMEAEYIRDVESFNLEKSI</sequence>
<accession>A0AAC9YS35</accession>
<keyword evidence="3" id="KW-1185">Reference proteome</keyword>
<dbReference type="Proteomes" id="UP000217144">
    <property type="component" value="Chromosome"/>
</dbReference>
<name>A0AAC9YS35_9ACTN</name>
<dbReference type="AlphaFoldDB" id="A0AAC9YS35"/>
<organism evidence="2 3">
    <name type="scientific">Candidatus Planktophila lacus</name>
    <dbReference type="NCBI Taxonomy" id="1884913"/>
    <lineage>
        <taxon>Bacteria</taxon>
        <taxon>Bacillati</taxon>
        <taxon>Actinomycetota</taxon>
        <taxon>Actinomycetes</taxon>
        <taxon>Candidatus Nanopelagicales</taxon>
        <taxon>Candidatus Nanopelagicaceae</taxon>
        <taxon>Candidatus Planktophila</taxon>
    </lineage>
</organism>